<dbReference type="AlphaFoldDB" id="E7N455"/>
<proteinExistence type="predicted"/>
<reference evidence="1 2" key="1">
    <citation type="submission" date="2010-08" db="EMBL/GenBank/DDBJ databases">
        <authorList>
            <person name="Weinstock G."/>
            <person name="Sodergren E."/>
            <person name="Clifton S."/>
            <person name="Fulton L."/>
            <person name="Fulton B."/>
            <person name="Courtney L."/>
            <person name="Fronick C."/>
            <person name="Harrison M."/>
            <person name="Strong C."/>
            <person name="Farmer C."/>
            <person name="Delahaunty K."/>
            <person name="Markovic C."/>
            <person name="Hall O."/>
            <person name="Minx P."/>
            <person name="Tomlinson C."/>
            <person name="Mitreva M."/>
            <person name="Hou S."/>
            <person name="Chen J."/>
            <person name="Wollam A."/>
            <person name="Pepin K.H."/>
            <person name="Johnson M."/>
            <person name="Bhonagiri V."/>
            <person name="Zhang X."/>
            <person name="Suruliraj S."/>
            <person name="Warren W."/>
            <person name="Chinwalla A."/>
            <person name="Mardis E.R."/>
            <person name="Wilson R.K."/>
        </authorList>
    </citation>
    <scope>NUCLEOTIDE SEQUENCE [LARGE SCALE GENOMIC DNA]</scope>
    <source>
        <strain evidence="1 2">F0399</strain>
    </source>
</reference>
<gene>
    <name evidence="1" type="ORF">HMPREF9555_01796</name>
</gene>
<dbReference type="EMBL" id="AECV01000041">
    <property type="protein sequence ID" value="EFW29096.1"/>
    <property type="molecule type" value="Genomic_DNA"/>
</dbReference>
<name>E7N455_9FIRM</name>
<protein>
    <submittedName>
        <fullName evidence="1">Uncharacterized protein</fullName>
    </submittedName>
</protein>
<evidence type="ECO:0000313" key="1">
    <source>
        <dbReference type="EMBL" id="EFW29096.1"/>
    </source>
</evidence>
<evidence type="ECO:0000313" key="2">
    <source>
        <dbReference type="Proteomes" id="UP000004633"/>
    </source>
</evidence>
<dbReference type="HOGENOM" id="CLU_2737758_0_0_9"/>
<dbReference type="Proteomes" id="UP000004633">
    <property type="component" value="Unassembled WGS sequence"/>
</dbReference>
<accession>E7N455</accession>
<comment type="caution">
    <text evidence="1">The sequence shown here is derived from an EMBL/GenBank/DDBJ whole genome shotgun (WGS) entry which is preliminary data.</text>
</comment>
<organism evidence="1 2">
    <name type="scientific">Selenomonas artemidis F0399</name>
    <dbReference type="NCBI Taxonomy" id="749551"/>
    <lineage>
        <taxon>Bacteria</taxon>
        <taxon>Bacillati</taxon>
        <taxon>Bacillota</taxon>
        <taxon>Negativicutes</taxon>
        <taxon>Selenomonadales</taxon>
        <taxon>Selenomonadaceae</taxon>
        <taxon>Selenomonas</taxon>
    </lineage>
</organism>
<dbReference type="RefSeq" id="WP_009350444.1">
    <property type="nucleotide sequence ID" value="NZ_GL638151.1"/>
</dbReference>
<keyword evidence="2" id="KW-1185">Reference proteome</keyword>
<sequence>MPKEMTPEDVAVILKKALIDAHTTAARFWESRGVSPQNGNNRMRKGSFRFYEFVNMLHDLGYAVEIKKIEE</sequence>